<dbReference type="InterPro" id="IPR003817">
    <property type="entry name" value="PS_Dcarbxylase"/>
</dbReference>
<sequence>MTRELADWVKSEVRPLREKSVSWLSQYHFFRDPARSAFVDPRLFFAPADGVVLYAGVVEPDEAILDVKGRSYSLREAIRDPFYDRASLVVGIFMTFFDVHVNRVPYSGFLSYREFDPLDTENHPMLDLEQDIMENLRIPHERAGYLHHNQRMVNRIDVPALGIPYYVLQVADYDVDSITPFTLKQNQPCRQGERFSQIRYGSQVDLIVPLSARHRFTALVSPREHVEAGVDPIVAIDEIHPLSQSGQL</sequence>
<reference evidence="11 12" key="2">
    <citation type="submission" date="2019-08" db="EMBL/GenBank/DDBJ databases">
        <title>Amycolatopsis acidicola sp. nov., isolated from peat swamp forest soil.</title>
        <authorList>
            <person name="Srisuk N."/>
        </authorList>
    </citation>
    <scope>NUCLEOTIDE SEQUENCE [LARGE SCALE GENOMIC DNA]</scope>
    <source>
        <strain evidence="11 12">TBRC 6029</strain>
    </source>
</reference>
<keyword evidence="2" id="KW-0444">Lipid biosynthesis</keyword>
<dbReference type="PANTHER" id="PTHR35809:SF1">
    <property type="entry name" value="ARCHAETIDYLSERINE DECARBOXYLASE PROENZYME-RELATED"/>
    <property type="match status" value="1"/>
</dbReference>
<keyword evidence="9" id="KW-1208">Phospholipid metabolism</keyword>
<keyword evidence="6" id="KW-0865">Zymogen</keyword>
<keyword evidence="10" id="KW-0670">Pyruvate</keyword>
<name>A0A558C560_9PSEU</name>
<dbReference type="PANTHER" id="PTHR35809">
    <property type="entry name" value="ARCHAETIDYLSERINE DECARBOXYLASE PROENZYME-RELATED"/>
    <property type="match status" value="1"/>
</dbReference>
<evidence type="ECO:0000256" key="9">
    <source>
        <dbReference type="ARBA" id="ARBA00023264"/>
    </source>
</evidence>
<evidence type="ECO:0000256" key="6">
    <source>
        <dbReference type="ARBA" id="ARBA00023145"/>
    </source>
</evidence>
<protein>
    <submittedName>
        <fullName evidence="11">Phosphatidylserine decarboxylase</fullName>
    </submittedName>
</protein>
<reference evidence="11 12" key="1">
    <citation type="submission" date="2019-07" db="EMBL/GenBank/DDBJ databases">
        <authorList>
            <person name="Duangmal K."/>
            <person name="Teo W.F.A."/>
        </authorList>
    </citation>
    <scope>NUCLEOTIDE SEQUENCE [LARGE SCALE GENOMIC DNA]</scope>
    <source>
        <strain evidence="11 12">TBRC 6029</strain>
    </source>
</reference>
<keyword evidence="4" id="KW-0443">Lipid metabolism</keyword>
<comment type="caution">
    <text evidence="11">The sequence shown here is derived from an EMBL/GenBank/DDBJ whole genome shotgun (WGS) entry which is preliminary data.</text>
</comment>
<evidence type="ECO:0000256" key="1">
    <source>
        <dbReference type="ARBA" id="ARBA00022475"/>
    </source>
</evidence>
<accession>A0A558C560</accession>
<evidence type="ECO:0000256" key="10">
    <source>
        <dbReference type="ARBA" id="ARBA00023317"/>
    </source>
</evidence>
<keyword evidence="3" id="KW-0210">Decarboxylase</keyword>
<dbReference type="OrthoDB" id="9790893at2"/>
<dbReference type="InterPro" id="IPR033175">
    <property type="entry name" value="PSD-A"/>
</dbReference>
<keyword evidence="7" id="KW-0594">Phospholipid biosynthesis</keyword>
<dbReference type="Proteomes" id="UP000320011">
    <property type="component" value="Unassembled WGS sequence"/>
</dbReference>
<keyword evidence="5" id="KW-0472">Membrane</keyword>
<dbReference type="GO" id="GO:0004609">
    <property type="term" value="F:phosphatidylserine decarboxylase activity"/>
    <property type="evidence" value="ECO:0007669"/>
    <property type="project" value="InterPro"/>
</dbReference>
<dbReference type="Pfam" id="PF02666">
    <property type="entry name" value="PS_Dcarbxylase"/>
    <property type="match status" value="1"/>
</dbReference>
<evidence type="ECO:0000256" key="2">
    <source>
        <dbReference type="ARBA" id="ARBA00022516"/>
    </source>
</evidence>
<dbReference type="AlphaFoldDB" id="A0A558C560"/>
<evidence type="ECO:0000256" key="8">
    <source>
        <dbReference type="ARBA" id="ARBA00023239"/>
    </source>
</evidence>
<evidence type="ECO:0000256" key="5">
    <source>
        <dbReference type="ARBA" id="ARBA00023136"/>
    </source>
</evidence>
<evidence type="ECO:0000313" key="12">
    <source>
        <dbReference type="Proteomes" id="UP000320011"/>
    </source>
</evidence>
<evidence type="ECO:0000313" key="11">
    <source>
        <dbReference type="EMBL" id="TVT43929.1"/>
    </source>
</evidence>
<keyword evidence="1" id="KW-1003">Cell membrane</keyword>
<evidence type="ECO:0000256" key="4">
    <source>
        <dbReference type="ARBA" id="ARBA00023098"/>
    </source>
</evidence>
<proteinExistence type="predicted"/>
<evidence type="ECO:0000256" key="3">
    <source>
        <dbReference type="ARBA" id="ARBA00022793"/>
    </source>
</evidence>
<dbReference type="RefSeq" id="WP_144590610.1">
    <property type="nucleotide sequence ID" value="NZ_VJWX01000239.1"/>
</dbReference>
<organism evidence="11 12">
    <name type="scientific">Amycolatopsis rhizosphaerae</name>
    <dbReference type="NCBI Taxonomy" id="2053003"/>
    <lineage>
        <taxon>Bacteria</taxon>
        <taxon>Bacillati</taxon>
        <taxon>Actinomycetota</taxon>
        <taxon>Actinomycetes</taxon>
        <taxon>Pseudonocardiales</taxon>
        <taxon>Pseudonocardiaceae</taxon>
        <taxon>Amycolatopsis</taxon>
    </lineage>
</organism>
<dbReference type="GO" id="GO:0008654">
    <property type="term" value="P:phospholipid biosynthetic process"/>
    <property type="evidence" value="ECO:0007669"/>
    <property type="project" value="UniProtKB-KW"/>
</dbReference>
<gene>
    <name evidence="11" type="ORF">FNH05_22035</name>
</gene>
<dbReference type="EMBL" id="VJWX01000239">
    <property type="protein sequence ID" value="TVT43929.1"/>
    <property type="molecule type" value="Genomic_DNA"/>
</dbReference>
<keyword evidence="8" id="KW-0456">Lyase</keyword>
<evidence type="ECO:0000256" key="7">
    <source>
        <dbReference type="ARBA" id="ARBA00023209"/>
    </source>
</evidence>
<keyword evidence="12" id="KW-1185">Reference proteome</keyword>